<keyword evidence="6" id="KW-1185">Reference proteome</keyword>
<comment type="caution">
    <text evidence="5">The sequence shown here is derived from an EMBL/GenBank/DDBJ whole genome shotgun (WGS) entry which is preliminary data.</text>
</comment>
<gene>
    <name evidence="5" type="ORF">Poly41_28430</name>
</gene>
<dbReference type="RefSeq" id="WP_146526686.1">
    <property type="nucleotide sequence ID" value="NZ_SJPV01000004.1"/>
</dbReference>
<dbReference type="Pfam" id="PF22666">
    <property type="entry name" value="Glyco_hydro_2_N2"/>
    <property type="match status" value="1"/>
</dbReference>
<feature type="signal peptide" evidence="3">
    <location>
        <begin position="1"/>
        <end position="23"/>
    </location>
</feature>
<organism evidence="5 6">
    <name type="scientific">Novipirellula artificiosorum</name>
    <dbReference type="NCBI Taxonomy" id="2528016"/>
    <lineage>
        <taxon>Bacteria</taxon>
        <taxon>Pseudomonadati</taxon>
        <taxon>Planctomycetota</taxon>
        <taxon>Planctomycetia</taxon>
        <taxon>Pirellulales</taxon>
        <taxon>Pirellulaceae</taxon>
        <taxon>Novipirellula</taxon>
    </lineage>
</organism>
<sequence length="1015" mass="113501" precursor="true">MTKYPLPLTQLLLFLVTSSPANGVDLEDEFKNPPDAARPGVYWYFMDGNLDREAMTKDLESMKEAGIGNLIFLEVNVGVPRGPVDFMSEPWQDLFVHAVREAERLEIDITLGSGPGWSGSGGPWNRPENSMQHLVYSETDVSGPSTLDQVLPIPKQRTGPFHKTLDDWFEDVVVLAIPKSAPVIDDLDRKALYLRNPFSIWRGGESQAYVDPPIANGKGSTDAIPINRVVNLTDQMDKDGRLKWQVLNGDWTILRMARRITGSSSRPAPESGLGLECDKFDATALDHHYANYCGKLIERINRQAPSIRESEHGLTTLHIDSWEMGSQNWTDHFAKEFQNVCGYDPTLYLPAYAGRAVASEAIAERFLWDMRQVSQELILRNHAGHLKKLARRDGLTLSIEPYDMNPASDLDLGAVADVPMCEFWALGFYDTTYSCVEATSIAHVLGKPIVAAEAFTGRTQYREHPWSMKSMTDWAFCMGINRLVYHTFAHKPLGDDFRPGMTMGPYGTHWDRGQTFWPMVGDYHQYVSRCSHLLRQGTGVADILYLTPEGVPHIFRPPHTALDGTDVLADGRGFRFDGCSPKMLIERAEVRGKRIAFRNDEGGYGTEYRIMVLPLIESMTPKLLAKIESLIADGATVIGLPPRRSPSLVGFPHCDEEVKSLATKIWGGLDAPETTTSIAYGKGTLVWGGTSTTPLPSLNQGERTEKPTQYPDYASTATILDSFGLAEDFASDHPVRFIHRRDSQRDIYFVANQTSETIHPTMKFRTLANAGKAPMRWDPLTGETRPLVFTSHEDHTTIELTFAPRQSFFIVFAKTGADLPVASKTNLIRSETLDEVSGPWNVAFNPKWGGPDDVVFDALQDWTERPEPGIRYYSGIATYRNSFNYDPANQPSEKIYLDLGTVHDIARVRLNGEDLGVVWCAPWRVDLSSAVSPGSNRLEIEVANRWRNRLIGDRLPENAKMRTVQWDSGLLGGEPYKTGRYTFSTLLGQLRAKEPEPSGLLGPVRLVQDRELDGR</sequence>
<dbReference type="NCBIfam" id="NF045579">
    <property type="entry name" value="rhamnoside_JR"/>
    <property type="match status" value="1"/>
</dbReference>
<evidence type="ECO:0000256" key="2">
    <source>
        <dbReference type="ARBA" id="ARBA00022801"/>
    </source>
</evidence>
<reference evidence="5 6" key="1">
    <citation type="submission" date="2019-02" db="EMBL/GenBank/DDBJ databases">
        <title>Deep-cultivation of Planctomycetes and their phenomic and genomic characterization uncovers novel biology.</title>
        <authorList>
            <person name="Wiegand S."/>
            <person name="Jogler M."/>
            <person name="Boedeker C."/>
            <person name="Pinto D."/>
            <person name="Vollmers J."/>
            <person name="Rivas-Marin E."/>
            <person name="Kohn T."/>
            <person name="Peeters S.H."/>
            <person name="Heuer A."/>
            <person name="Rast P."/>
            <person name="Oberbeckmann S."/>
            <person name="Bunk B."/>
            <person name="Jeske O."/>
            <person name="Meyerdierks A."/>
            <person name="Storesund J.E."/>
            <person name="Kallscheuer N."/>
            <person name="Luecker S."/>
            <person name="Lage O.M."/>
            <person name="Pohl T."/>
            <person name="Merkel B.J."/>
            <person name="Hornburger P."/>
            <person name="Mueller R.-W."/>
            <person name="Bruemmer F."/>
            <person name="Labrenz M."/>
            <person name="Spormann A.M."/>
            <person name="Op Den Camp H."/>
            <person name="Overmann J."/>
            <person name="Amann R."/>
            <person name="Jetten M.S.M."/>
            <person name="Mascher T."/>
            <person name="Medema M.H."/>
            <person name="Devos D.P."/>
            <person name="Kaster A.-K."/>
            <person name="Ovreas L."/>
            <person name="Rohde M."/>
            <person name="Galperin M.Y."/>
            <person name="Jogler C."/>
        </authorList>
    </citation>
    <scope>NUCLEOTIDE SEQUENCE [LARGE SCALE GENOMIC DNA]</scope>
    <source>
        <strain evidence="5 6">Poly41</strain>
    </source>
</reference>
<feature type="chain" id="PRO_5022663290" description="Beta-mannosidase-like galactose-binding domain-containing protein" evidence="3">
    <location>
        <begin position="24"/>
        <end position="1015"/>
    </location>
</feature>
<dbReference type="EMBL" id="SJPV01000004">
    <property type="protein sequence ID" value="TWU38367.1"/>
    <property type="molecule type" value="Genomic_DNA"/>
</dbReference>
<evidence type="ECO:0000256" key="3">
    <source>
        <dbReference type="SAM" id="SignalP"/>
    </source>
</evidence>
<keyword evidence="2" id="KW-0378">Hydrolase</keyword>
<keyword evidence="1 3" id="KW-0732">Signal</keyword>
<evidence type="ECO:0000256" key="1">
    <source>
        <dbReference type="ARBA" id="ARBA00022729"/>
    </source>
</evidence>
<proteinExistence type="predicted"/>
<dbReference type="Pfam" id="PF17132">
    <property type="entry name" value="Glyco_hydro_106"/>
    <property type="match status" value="1"/>
</dbReference>
<dbReference type="Gene3D" id="2.60.120.260">
    <property type="entry name" value="Galactose-binding domain-like"/>
    <property type="match status" value="1"/>
</dbReference>
<feature type="domain" description="Beta-mannosidase-like galactose-binding" evidence="4">
    <location>
        <begin position="878"/>
        <end position="948"/>
    </location>
</feature>
<dbReference type="PANTHER" id="PTHR43817:SF1">
    <property type="entry name" value="HYDROLASE, FAMILY 43, PUTATIVE (AFU_ORTHOLOGUE AFUA_3G01660)-RELATED"/>
    <property type="match status" value="1"/>
</dbReference>
<dbReference type="InterPro" id="IPR008979">
    <property type="entry name" value="Galactose-bd-like_sf"/>
</dbReference>
<dbReference type="PANTHER" id="PTHR43817">
    <property type="entry name" value="GLYCOSYL HYDROLASE"/>
    <property type="match status" value="1"/>
</dbReference>
<dbReference type="AlphaFoldDB" id="A0A5C6DR69"/>
<dbReference type="GO" id="GO:0004553">
    <property type="term" value="F:hydrolase activity, hydrolyzing O-glycosyl compounds"/>
    <property type="evidence" value="ECO:0007669"/>
    <property type="project" value="UniProtKB-ARBA"/>
</dbReference>
<accession>A0A5C6DR69</accession>
<protein>
    <recommendedName>
        <fullName evidence="4">Beta-mannosidase-like galactose-binding domain-containing protein</fullName>
    </recommendedName>
</protein>
<dbReference type="Proteomes" id="UP000319143">
    <property type="component" value="Unassembled WGS sequence"/>
</dbReference>
<dbReference type="SUPFAM" id="SSF49785">
    <property type="entry name" value="Galactose-binding domain-like"/>
    <property type="match status" value="1"/>
</dbReference>
<evidence type="ECO:0000259" key="4">
    <source>
        <dbReference type="Pfam" id="PF22666"/>
    </source>
</evidence>
<name>A0A5C6DR69_9BACT</name>
<dbReference type="InterPro" id="IPR054593">
    <property type="entry name" value="Beta-mannosidase-like_N2"/>
</dbReference>
<dbReference type="OrthoDB" id="9761519at2"/>
<evidence type="ECO:0000313" key="5">
    <source>
        <dbReference type="EMBL" id="TWU38367.1"/>
    </source>
</evidence>
<evidence type="ECO:0000313" key="6">
    <source>
        <dbReference type="Proteomes" id="UP000319143"/>
    </source>
</evidence>